<dbReference type="GO" id="GO:1990904">
    <property type="term" value="C:ribonucleoprotein complex"/>
    <property type="evidence" value="ECO:0007669"/>
    <property type="project" value="UniProtKB-KW"/>
</dbReference>
<accession>A0A7R8W7A3</accession>
<keyword evidence="3" id="KW-0687">Ribonucleoprotein</keyword>
<dbReference type="GO" id="GO:0006412">
    <property type="term" value="P:translation"/>
    <property type="evidence" value="ECO:0007669"/>
    <property type="project" value="InterPro"/>
</dbReference>
<dbReference type="Gene3D" id="2.40.150.20">
    <property type="entry name" value="Ribosomal protein L14"/>
    <property type="match status" value="1"/>
</dbReference>
<dbReference type="OrthoDB" id="274765at2759"/>
<gene>
    <name evidence="4" type="ORF">CTOB1V02_LOCUS3073</name>
</gene>
<evidence type="ECO:0000313" key="4">
    <source>
        <dbReference type="EMBL" id="CAD7225126.1"/>
    </source>
</evidence>
<evidence type="ECO:0000256" key="2">
    <source>
        <dbReference type="ARBA" id="ARBA00022980"/>
    </source>
</evidence>
<dbReference type="GO" id="GO:0003735">
    <property type="term" value="F:structural constituent of ribosome"/>
    <property type="evidence" value="ECO:0007669"/>
    <property type="project" value="InterPro"/>
</dbReference>
<sequence length="135" mass="15136">MLSATRGCHLVSWVPGEENTGLGRNVFYFLPPTLGEDRKVTFFSFFYIFCPSSTFKAHPSDLVMIAVMGQKKKAVVVGSKQYLKIPMVPDFDTHNVVLLNNDYTPIGKRILAPVPHMLREKGQYAKVIAIATKFV</sequence>
<dbReference type="InterPro" id="IPR000218">
    <property type="entry name" value="Ribosomal_uL14"/>
</dbReference>
<name>A0A7R8W7A3_9CRUS</name>
<organism evidence="4">
    <name type="scientific">Cyprideis torosa</name>
    <dbReference type="NCBI Taxonomy" id="163714"/>
    <lineage>
        <taxon>Eukaryota</taxon>
        <taxon>Metazoa</taxon>
        <taxon>Ecdysozoa</taxon>
        <taxon>Arthropoda</taxon>
        <taxon>Crustacea</taxon>
        <taxon>Oligostraca</taxon>
        <taxon>Ostracoda</taxon>
        <taxon>Podocopa</taxon>
        <taxon>Podocopida</taxon>
        <taxon>Cytherocopina</taxon>
        <taxon>Cytheroidea</taxon>
        <taxon>Cytherideidae</taxon>
        <taxon>Cyprideis</taxon>
    </lineage>
</organism>
<evidence type="ECO:0000256" key="1">
    <source>
        <dbReference type="ARBA" id="ARBA00010745"/>
    </source>
</evidence>
<dbReference type="Pfam" id="PF00238">
    <property type="entry name" value="Ribosomal_L14"/>
    <property type="match status" value="1"/>
</dbReference>
<proteinExistence type="inferred from homology"/>
<dbReference type="GO" id="GO:0005840">
    <property type="term" value="C:ribosome"/>
    <property type="evidence" value="ECO:0007669"/>
    <property type="project" value="UniProtKB-KW"/>
</dbReference>
<evidence type="ECO:0008006" key="5">
    <source>
        <dbReference type="Google" id="ProtNLM"/>
    </source>
</evidence>
<comment type="similarity">
    <text evidence="1">Belongs to the universal ribosomal protein uL14 family.</text>
</comment>
<reference evidence="4" key="1">
    <citation type="submission" date="2020-11" db="EMBL/GenBank/DDBJ databases">
        <authorList>
            <person name="Tran Van P."/>
        </authorList>
    </citation>
    <scope>NUCLEOTIDE SEQUENCE</scope>
</reference>
<dbReference type="AlphaFoldDB" id="A0A7R8W7A3"/>
<dbReference type="EMBL" id="OB660505">
    <property type="protein sequence ID" value="CAD7225126.1"/>
    <property type="molecule type" value="Genomic_DNA"/>
</dbReference>
<evidence type="ECO:0000256" key="3">
    <source>
        <dbReference type="ARBA" id="ARBA00023274"/>
    </source>
</evidence>
<dbReference type="InterPro" id="IPR036853">
    <property type="entry name" value="Ribosomal_uL14_sf"/>
</dbReference>
<dbReference type="SUPFAM" id="SSF50193">
    <property type="entry name" value="Ribosomal protein L14"/>
    <property type="match status" value="1"/>
</dbReference>
<protein>
    <recommendedName>
        <fullName evidence="5">60S ribosomal protein L23</fullName>
    </recommendedName>
</protein>
<dbReference type="SMART" id="SM01374">
    <property type="entry name" value="Ribosomal_L14"/>
    <property type="match status" value="1"/>
</dbReference>
<keyword evidence="2" id="KW-0689">Ribosomal protein</keyword>